<evidence type="ECO:0000313" key="2">
    <source>
        <dbReference type="Proteomes" id="UP000661112"/>
    </source>
</evidence>
<dbReference type="EMBL" id="JACJSG010000009">
    <property type="protein sequence ID" value="MBD2500669.1"/>
    <property type="molecule type" value="Genomic_DNA"/>
</dbReference>
<proteinExistence type="predicted"/>
<keyword evidence="2" id="KW-1185">Reference proteome</keyword>
<gene>
    <name evidence="1" type="ORF">H6G83_08560</name>
</gene>
<comment type="caution">
    <text evidence="1">The sequence shown here is derived from an EMBL/GenBank/DDBJ whole genome shotgun (WGS) entry which is preliminary data.</text>
</comment>
<reference evidence="1 2" key="1">
    <citation type="journal article" date="2020" name="ISME J.">
        <title>Comparative genomics reveals insights into cyanobacterial evolution and habitat adaptation.</title>
        <authorList>
            <person name="Chen M.Y."/>
            <person name="Teng W.K."/>
            <person name="Zhao L."/>
            <person name="Hu C.X."/>
            <person name="Zhou Y.K."/>
            <person name="Han B.P."/>
            <person name="Song L.R."/>
            <person name="Shu W.S."/>
        </authorList>
    </citation>
    <scope>NUCLEOTIDE SEQUENCE [LARGE SCALE GENOMIC DNA]</scope>
    <source>
        <strain evidence="1 2">FACHB-119</strain>
    </source>
</reference>
<name>A0ABR8D0G1_9NOST</name>
<evidence type="ECO:0000313" key="1">
    <source>
        <dbReference type="EMBL" id="MBD2500669.1"/>
    </source>
</evidence>
<dbReference type="RefSeq" id="WP_190469920.1">
    <property type="nucleotide sequence ID" value="NZ_JACJSG010000009.1"/>
</dbReference>
<sequence>MTRRILQSGEPRSTHQADEVRDFQKINYAIYLPQSNCLSPCPLAITVIVYFFNWKSLGRLLSIKEIYYEQAALNYTRVQEILAQHSDAKLFEVDSHWNIPKLHGNAESVQDWNRIKRTVLVLRVKKSLQCRPKTLTPCLNRKLRCVSPGRL</sequence>
<protein>
    <submittedName>
        <fullName evidence="1">Uncharacterized protein</fullName>
    </submittedName>
</protein>
<organism evidence="1 2">
    <name type="scientific">Anabaena azotica FACHB-119</name>
    <dbReference type="NCBI Taxonomy" id="947527"/>
    <lineage>
        <taxon>Bacteria</taxon>
        <taxon>Bacillati</taxon>
        <taxon>Cyanobacteriota</taxon>
        <taxon>Cyanophyceae</taxon>
        <taxon>Nostocales</taxon>
        <taxon>Nostocaceae</taxon>
        <taxon>Anabaena</taxon>
        <taxon>Anabaena azotica</taxon>
    </lineage>
</organism>
<accession>A0ABR8D0G1</accession>
<dbReference type="Proteomes" id="UP000661112">
    <property type="component" value="Unassembled WGS sequence"/>
</dbReference>
<dbReference type="Gene3D" id="3.40.50.12110">
    <property type="match status" value="1"/>
</dbReference>